<gene>
    <name evidence="3" type="ORF">FPE01S_02_04880</name>
</gene>
<feature type="signal peptide" evidence="2">
    <location>
        <begin position="1"/>
        <end position="19"/>
    </location>
</feature>
<organism evidence="3 4">
    <name type="scientific">Flavihumibacter petaseus NBRC 106054</name>
    <dbReference type="NCBI Taxonomy" id="1220578"/>
    <lineage>
        <taxon>Bacteria</taxon>
        <taxon>Pseudomonadati</taxon>
        <taxon>Bacteroidota</taxon>
        <taxon>Chitinophagia</taxon>
        <taxon>Chitinophagales</taxon>
        <taxon>Chitinophagaceae</taxon>
        <taxon>Flavihumibacter</taxon>
    </lineage>
</organism>
<sequence length="283" mass="31533">MKRMSFLLTFIWMAFVAFAQDNKFDVVTKINGDELTGTVQEISQDVIKFVYKNEKLVYTFKKSEIFKIKYASGRSEVFTTPGQSAPAQPAGQQAPVAAPAGTPLPTSTPEERHSKVGVLPFTYLKDSRSSGEDMEYKVQRDVYNYLVGHAPMYKIVDPRTINATLLKAGITNDKLRAFTMQELCEILGVEFVVSGTVDQKTGTATTYSSDTYNQKNKDDKSSGSASSTTTSSQKIETNVTVAIFNDKNDNVYNKTHQQFLGSTDGSYLSTIEYIMKRSPLYQK</sequence>
<dbReference type="AlphaFoldDB" id="A0A0E9N0U7"/>
<reference evidence="3 4" key="1">
    <citation type="submission" date="2015-04" db="EMBL/GenBank/DDBJ databases">
        <title>Whole genome shotgun sequence of Flavihumibacter petaseus NBRC 106054.</title>
        <authorList>
            <person name="Miyazawa S."/>
            <person name="Hosoyama A."/>
            <person name="Hashimoto M."/>
            <person name="Noguchi M."/>
            <person name="Tsuchikane K."/>
            <person name="Ohji S."/>
            <person name="Yamazoe A."/>
            <person name="Ichikawa N."/>
            <person name="Kimura A."/>
            <person name="Fujita N."/>
        </authorList>
    </citation>
    <scope>NUCLEOTIDE SEQUENCE [LARGE SCALE GENOMIC DNA]</scope>
    <source>
        <strain evidence="3 4">NBRC 106054</strain>
    </source>
</reference>
<feature type="chain" id="PRO_5002429783" description="DUF4412 domain-containing protein" evidence="2">
    <location>
        <begin position="20"/>
        <end position="283"/>
    </location>
</feature>
<evidence type="ECO:0000256" key="1">
    <source>
        <dbReference type="SAM" id="MobiDB-lite"/>
    </source>
</evidence>
<evidence type="ECO:0008006" key="5">
    <source>
        <dbReference type="Google" id="ProtNLM"/>
    </source>
</evidence>
<name>A0A0E9N0U7_9BACT</name>
<protein>
    <recommendedName>
        <fullName evidence="5">DUF4412 domain-containing protein</fullName>
    </recommendedName>
</protein>
<evidence type="ECO:0000313" key="4">
    <source>
        <dbReference type="Proteomes" id="UP000033121"/>
    </source>
</evidence>
<dbReference type="Proteomes" id="UP000033121">
    <property type="component" value="Unassembled WGS sequence"/>
</dbReference>
<evidence type="ECO:0000313" key="3">
    <source>
        <dbReference type="EMBL" id="GAO43383.1"/>
    </source>
</evidence>
<comment type="caution">
    <text evidence="3">The sequence shown here is derived from an EMBL/GenBank/DDBJ whole genome shotgun (WGS) entry which is preliminary data.</text>
</comment>
<feature type="compositionally biased region" description="Low complexity" evidence="1">
    <location>
        <begin position="79"/>
        <end position="103"/>
    </location>
</feature>
<evidence type="ECO:0000256" key="2">
    <source>
        <dbReference type="SAM" id="SignalP"/>
    </source>
</evidence>
<feature type="compositionally biased region" description="Low complexity" evidence="1">
    <location>
        <begin position="222"/>
        <end position="231"/>
    </location>
</feature>
<dbReference type="Gene3D" id="3.40.50.10610">
    <property type="entry name" value="ABC-type transport auxiliary lipoprotein component"/>
    <property type="match status" value="1"/>
</dbReference>
<dbReference type="OrthoDB" id="669636at2"/>
<dbReference type="RefSeq" id="WP_046369268.1">
    <property type="nucleotide sequence ID" value="NZ_BBWV01000002.1"/>
</dbReference>
<accession>A0A0E9N0U7</accession>
<dbReference type="EMBL" id="BBWV01000002">
    <property type="protein sequence ID" value="GAO43383.1"/>
    <property type="molecule type" value="Genomic_DNA"/>
</dbReference>
<feature type="region of interest" description="Disordered" evidence="1">
    <location>
        <begin position="79"/>
        <end position="113"/>
    </location>
</feature>
<proteinExistence type="predicted"/>
<keyword evidence="4" id="KW-1185">Reference proteome</keyword>
<feature type="compositionally biased region" description="Polar residues" evidence="1">
    <location>
        <begin position="203"/>
        <end position="214"/>
    </location>
</feature>
<keyword evidence="2" id="KW-0732">Signal</keyword>
<feature type="region of interest" description="Disordered" evidence="1">
    <location>
        <begin position="203"/>
        <end position="231"/>
    </location>
</feature>